<comment type="caution">
    <text evidence="1">The sequence shown here is derived from an EMBL/GenBank/DDBJ whole genome shotgun (WGS) entry which is preliminary data.</text>
</comment>
<evidence type="ECO:0000313" key="2">
    <source>
        <dbReference type="Proteomes" id="UP000737018"/>
    </source>
</evidence>
<name>A0A8J4VIG1_9ROSI</name>
<dbReference type="AlphaFoldDB" id="A0A8J4VIG1"/>
<reference evidence="1" key="1">
    <citation type="submission" date="2020-03" db="EMBL/GenBank/DDBJ databases">
        <title>Castanea mollissima Vanexum genome sequencing.</title>
        <authorList>
            <person name="Staton M."/>
        </authorList>
    </citation>
    <scope>NUCLEOTIDE SEQUENCE</scope>
    <source>
        <tissue evidence="1">Leaf</tissue>
    </source>
</reference>
<evidence type="ECO:0000313" key="1">
    <source>
        <dbReference type="EMBL" id="KAF3950279.1"/>
    </source>
</evidence>
<dbReference type="Proteomes" id="UP000737018">
    <property type="component" value="Unassembled WGS sequence"/>
</dbReference>
<dbReference type="EMBL" id="JRKL02005553">
    <property type="protein sequence ID" value="KAF3950279.1"/>
    <property type="molecule type" value="Genomic_DNA"/>
</dbReference>
<protein>
    <submittedName>
        <fullName evidence="1">Uncharacterized protein</fullName>
    </submittedName>
</protein>
<accession>A0A8J4VIG1</accession>
<proteinExistence type="predicted"/>
<keyword evidence="2" id="KW-1185">Reference proteome</keyword>
<organism evidence="1 2">
    <name type="scientific">Castanea mollissima</name>
    <name type="common">Chinese chestnut</name>
    <dbReference type="NCBI Taxonomy" id="60419"/>
    <lineage>
        <taxon>Eukaryota</taxon>
        <taxon>Viridiplantae</taxon>
        <taxon>Streptophyta</taxon>
        <taxon>Embryophyta</taxon>
        <taxon>Tracheophyta</taxon>
        <taxon>Spermatophyta</taxon>
        <taxon>Magnoliopsida</taxon>
        <taxon>eudicotyledons</taxon>
        <taxon>Gunneridae</taxon>
        <taxon>Pentapetalae</taxon>
        <taxon>rosids</taxon>
        <taxon>fabids</taxon>
        <taxon>Fagales</taxon>
        <taxon>Fagaceae</taxon>
        <taxon>Castanea</taxon>
    </lineage>
</organism>
<sequence>MHSAANLSIIAWIPLQKLQRIRKKWDIRKDGNLKIQQQDNSVQLSALIGDSNELNFSCAVPLDHKALESLRKIVSYEQQSSNKSKSLSFSFPSFH</sequence>
<gene>
    <name evidence="1" type="ORF">CMV_023942</name>
</gene>